<protein>
    <submittedName>
        <fullName evidence="1">Uncharacterized protein</fullName>
    </submittedName>
</protein>
<dbReference type="AlphaFoldDB" id="A0AA39KVR2"/>
<dbReference type="Proteomes" id="UP001168972">
    <property type="component" value="Unassembled WGS sequence"/>
</dbReference>
<dbReference type="InterPro" id="IPR036084">
    <property type="entry name" value="Ser_inhib-like_sf"/>
</dbReference>
<organism evidence="1 2">
    <name type="scientific">Microctonus hyperodae</name>
    <name type="common">Parasitoid wasp</name>
    <dbReference type="NCBI Taxonomy" id="165561"/>
    <lineage>
        <taxon>Eukaryota</taxon>
        <taxon>Metazoa</taxon>
        <taxon>Ecdysozoa</taxon>
        <taxon>Arthropoda</taxon>
        <taxon>Hexapoda</taxon>
        <taxon>Insecta</taxon>
        <taxon>Pterygota</taxon>
        <taxon>Neoptera</taxon>
        <taxon>Endopterygota</taxon>
        <taxon>Hymenoptera</taxon>
        <taxon>Apocrita</taxon>
        <taxon>Ichneumonoidea</taxon>
        <taxon>Braconidae</taxon>
        <taxon>Euphorinae</taxon>
        <taxon>Microctonus</taxon>
    </lineage>
</organism>
<evidence type="ECO:0000313" key="2">
    <source>
        <dbReference type="Proteomes" id="UP001168972"/>
    </source>
</evidence>
<proteinExistence type="predicted"/>
<reference evidence="1" key="2">
    <citation type="submission" date="2023-03" db="EMBL/GenBank/DDBJ databases">
        <authorList>
            <person name="Inwood S.N."/>
            <person name="Skelly J.G."/>
            <person name="Guhlin J."/>
            <person name="Harrop T.W.R."/>
            <person name="Goldson S.G."/>
            <person name="Dearden P.K."/>
        </authorList>
    </citation>
    <scope>NUCLEOTIDE SEQUENCE</scope>
    <source>
        <strain evidence="1">Lincoln</strain>
        <tissue evidence="1">Whole body</tissue>
    </source>
</reference>
<dbReference type="SUPFAM" id="SSF57567">
    <property type="entry name" value="Serine protease inhibitors"/>
    <property type="match status" value="1"/>
</dbReference>
<name>A0AA39KVR2_MICHY</name>
<dbReference type="Gene3D" id="2.10.25.10">
    <property type="entry name" value="Laminin"/>
    <property type="match status" value="1"/>
</dbReference>
<comment type="caution">
    <text evidence="1">The sequence shown here is derived from an EMBL/GenBank/DDBJ whole genome shotgun (WGS) entry which is preliminary data.</text>
</comment>
<gene>
    <name evidence="1" type="ORF">PV327_009215</name>
</gene>
<reference evidence="1" key="1">
    <citation type="journal article" date="2023" name="bioRxiv">
        <title>Scaffold-level genome assemblies of two parasitoid biocontrol wasps reveal the parthenogenesis mechanism and an associated novel virus.</title>
        <authorList>
            <person name="Inwood S."/>
            <person name="Skelly J."/>
            <person name="Guhlin J."/>
            <person name="Harrop T."/>
            <person name="Goldson S."/>
            <person name="Dearden P."/>
        </authorList>
    </citation>
    <scope>NUCLEOTIDE SEQUENCE</scope>
    <source>
        <strain evidence="1">Lincoln</strain>
        <tissue evidence="1">Whole body</tissue>
    </source>
</reference>
<evidence type="ECO:0000313" key="1">
    <source>
        <dbReference type="EMBL" id="KAK0175467.1"/>
    </source>
</evidence>
<sequence length="68" mass="7770">MFYDFILRLDVPDYIAVIYKNDLAFCKNNSTNTFTNQECSNATRGCRCESGYLRDTNTGFCVSSEQCT</sequence>
<keyword evidence="2" id="KW-1185">Reference proteome</keyword>
<dbReference type="EMBL" id="JAQQBR010000005">
    <property type="protein sequence ID" value="KAK0175467.1"/>
    <property type="molecule type" value="Genomic_DNA"/>
</dbReference>
<accession>A0AA39KVR2</accession>